<dbReference type="Proteomes" id="UP000640614">
    <property type="component" value="Unassembled WGS sequence"/>
</dbReference>
<evidence type="ECO:0000313" key="1">
    <source>
        <dbReference type="EMBL" id="MBE8724572.1"/>
    </source>
</evidence>
<protein>
    <recommendedName>
        <fullName evidence="3">Bacteriocin-type signal sequence-containing protein</fullName>
    </recommendedName>
</protein>
<reference evidence="1 2" key="1">
    <citation type="submission" date="2018-07" db="EMBL/GenBank/DDBJ databases">
        <title>Genome assembly of strain KB82.</title>
        <authorList>
            <person name="Kukolya J."/>
            <person name="Horvath B."/>
            <person name="Nagy I."/>
            <person name="Toth A."/>
        </authorList>
    </citation>
    <scope>NUCLEOTIDE SEQUENCE [LARGE SCALE GENOMIC DNA]</scope>
    <source>
        <strain evidence="1 2">Kb82</strain>
    </source>
</reference>
<keyword evidence="2" id="KW-1185">Reference proteome</keyword>
<organism evidence="1 2">
    <name type="scientific">Flavobacterium hungaricum</name>
    <dbReference type="NCBI Taxonomy" id="2082725"/>
    <lineage>
        <taxon>Bacteria</taxon>
        <taxon>Pseudomonadati</taxon>
        <taxon>Bacteroidota</taxon>
        <taxon>Flavobacteriia</taxon>
        <taxon>Flavobacteriales</taxon>
        <taxon>Flavobacteriaceae</taxon>
        <taxon>Flavobacterium</taxon>
    </lineage>
</organism>
<accession>A0ABR9THR0</accession>
<dbReference type="EMBL" id="PRDM01000001">
    <property type="protein sequence ID" value="MBE8724572.1"/>
    <property type="molecule type" value="Genomic_DNA"/>
</dbReference>
<name>A0ABR9THR0_9FLAO</name>
<comment type="caution">
    <text evidence="1">The sequence shown here is derived from an EMBL/GenBank/DDBJ whole genome shotgun (WGS) entry which is preliminary data.</text>
</comment>
<proteinExistence type="predicted"/>
<gene>
    <name evidence="1" type="ORF">C4F50_06370</name>
</gene>
<evidence type="ECO:0008006" key="3">
    <source>
        <dbReference type="Google" id="ProtNLM"/>
    </source>
</evidence>
<evidence type="ECO:0000313" key="2">
    <source>
        <dbReference type="Proteomes" id="UP000640614"/>
    </source>
</evidence>
<sequence length="63" mass="6820">MFKKKFIEFAKSKNSVTSFEIVSEKQASKLIGGCGKLSSCGVFKGNCDQLTIGDCGSFYPTID</sequence>